<accession>A0AAV8UHC0</accession>
<gene>
    <name evidence="1" type="ORF">NDN08_004114</name>
</gene>
<evidence type="ECO:0000313" key="2">
    <source>
        <dbReference type="Proteomes" id="UP001157974"/>
    </source>
</evidence>
<sequence length="1005" mass="112056">MDHCKLKHPNEEAVTLEGPAGVFCVTCSRNMLTDEYALSSIKVGTATKLKLGISRNAEKLRGFLEGNPEALRRLFCSLTTAQIQAAGNLDQELSTLTTDIQVWLAFSSTGSWVAECCQLLLVSLRDIGVDATGFAQILLVLVSIVDEAENLTVDLSEILSLIASEVGAPLRDAMSKRLARKSSELVSRCFILLSKVFDKLAQAEKDQVILVLCELIKPSCPDHIRIDVLSALLEGLQRQSLVPSKHHTELLESFKLSLMAEDRTVRNLTCASLEVLVLLDEYALKTLECGLIDYLYEVIRQSGELKDGRDSDCLSWLLNILYSLAHHLPFKTTLAYGMRILLQQMSQVGAVHAGPLLRLLDQCLSFPASETFEDRDAKFYLESLRRISDEHSIVVDCAGLSGLVEWFRLSPELIENVVHVVADSAAHAKEFPSFLHPMHTMRLILSKQLQEAERMDERLRSKLLSCTLESLLPVSACVTYPQDLSSAGDVWIEVFGLAALAMDPDIHDDEASLHRTGVHCQRTISLTKVFEVLERNSKNLSLVGTGREFLRSVAVAVHPLSKGIKLLNSEIPGTKLELITGVECGSAECCLVFLLSEYESGQDFPDVEDVFCRVAKCLSVRSVSTARERFWQLRVLCLCQQKMRCTADTLASGGDRLPRALFLDMLSYVPTSDDVNPEVDTGVLSWFLAQVEKLEELYVIVNLFCRHKFSQISRRTLLLDSLCSRTAADLGLVEGLLKTVANNKPSEIVPVALEMATRSVDFSAAVLKVDVNVTFLSTERFVNFYLRAWLRSGVEDLDEFPPRQALGFLLGTMQRDGVHEGGVKFLREFCRQANIPGKVSPGTSASIKFLRTHEFILSLIRQVRTDAQQNHYPRLGPHEMTGNIQAEVLRLFSHIPELDRELFSSPAEWADRIMIEFERGQYTTLEAVLELMSASTSFHSEFNPTSRMLVLMVANLCASDNFRLSAAAKFAMDRLTSYWPEANLLTSCTTAARFYIPYETSTISE</sequence>
<protein>
    <recommendedName>
        <fullName evidence="3">MMS19 nucleotide excision repair protein</fullName>
    </recommendedName>
</protein>
<dbReference type="SUPFAM" id="SSF48371">
    <property type="entry name" value="ARM repeat"/>
    <property type="match status" value="1"/>
</dbReference>
<dbReference type="InterPro" id="IPR016024">
    <property type="entry name" value="ARM-type_fold"/>
</dbReference>
<comment type="caution">
    <text evidence="1">The sequence shown here is derived from an EMBL/GenBank/DDBJ whole genome shotgun (WGS) entry which is preliminary data.</text>
</comment>
<dbReference type="AlphaFoldDB" id="A0AAV8UHC0"/>
<dbReference type="EMBL" id="JAMWBK010000010">
    <property type="protein sequence ID" value="KAJ8901910.1"/>
    <property type="molecule type" value="Genomic_DNA"/>
</dbReference>
<dbReference type="Proteomes" id="UP001157974">
    <property type="component" value="Unassembled WGS sequence"/>
</dbReference>
<name>A0AAV8UHC0_9RHOD</name>
<proteinExistence type="predicted"/>
<keyword evidence="2" id="KW-1185">Reference proteome</keyword>
<evidence type="ECO:0008006" key="3">
    <source>
        <dbReference type="Google" id="ProtNLM"/>
    </source>
</evidence>
<evidence type="ECO:0000313" key="1">
    <source>
        <dbReference type="EMBL" id="KAJ8901910.1"/>
    </source>
</evidence>
<organism evidence="1 2">
    <name type="scientific">Rhodosorus marinus</name>
    <dbReference type="NCBI Taxonomy" id="101924"/>
    <lineage>
        <taxon>Eukaryota</taxon>
        <taxon>Rhodophyta</taxon>
        <taxon>Stylonematophyceae</taxon>
        <taxon>Stylonematales</taxon>
        <taxon>Stylonemataceae</taxon>
        <taxon>Rhodosorus</taxon>
    </lineage>
</organism>
<reference evidence="1 2" key="1">
    <citation type="journal article" date="2023" name="Nat. Commun.">
        <title>Origin of minicircular mitochondrial genomes in red algae.</title>
        <authorList>
            <person name="Lee Y."/>
            <person name="Cho C.H."/>
            <person name="Lee Y.M."/>
            <person name="Park S.I."/>
            <person name="Yang J.H."/>
            <person name="West J.A."/>
            <person name="Bhattacharya D."/>
            <person name="Yoon H.S."/>
        </authorList>
    </citation>
    <scope>NUCLEOTIDE SEQUENCE [LARGE SCALE GENOMIC DNA]</scope>
    <source>
        <strain evidence="1 2">CCMP1338</strain>
        <tissue evidence="1">Whole cell</tissue>
    </source>
</reference>